<feature type="domain" description="HSF-type DNA-binding" evidence="11">
    <location>
        <begin position="123"/>
        <end position="147"/>
    </location>
</feature>
<feature type="region of interest" description="Disordered" evidence="10">
    <location>
        <begin position="1"/>
        <end position="33"/>
    </location>
</feature>
<dbReference type="SMART" id="SM00415">
    <property type="entry name" value="HSF"/>
    <property type="match status" value="1"/>
</dbReference>
<dbReference type="SUPFAM" id="SSF46785">
    <property type="entry name" value="Winged helix' DNA-binding domain"/>
    <property type="match status" value="1"/>
</dbReference>
<dbReference type="FunFam" id="1.10.10.10:FF:000027">
    <property type="entry name" value="Heat shock transcription factor 1"/>
    <property type="match status" value="1"/>
</dbReference>
<reference evidence="12" key="1">
    <citation type="submission" date="2014-03" db="EMBL/GenBank/DDBJ databases">
        <authorList>
            <person name="Casaregola S."/>
        </authorList>
    </citation>
    <scope>NUCLEOTIDE SEQUENCE [LARGE SCALE GENOMIC DNA]</scope>
    <source>
        <strain evidence="12">CLIB 918</strain>
    </source>
</reference>
<dbReference type="STRING" id="1173061.A0A0J9XGS4"/>
<protein>
    <recommendedName>
        <fullName evidence="7">Heat shock transcription factor</fullName>
    </recommendedName>
    <alternativeName>
        <fullName evidence="8">Heat shock factor protein</fullName>
    </alternativeName>
</protein>
<dbReference type="GO" id="GO:0005634">
    <property type="term" value="C:nucleus"/>
    <property type="evidence" value="ECO:0007669"/>
    <property type="project" value="UniProtKB-SubCell"/>
</dbReference>
<dbReference type="EMBL" id="CCBN010000015">
    <property type="protein sequence ID" value="CDO56492.1"/>
    <property type="molecule type" value="Genomic_DNA"/>
</dbReference>
<keyword evidence="13" id="KW-1185">Reference proteome</keyword>
<evidence type="ECO:0000256" key="6">
    <source>
        <dbReference type="ARBA" id="ARBA00023242"/>
    </source>
</evidence>
<accession>A0A0J9XGS4</accession>
<proteinExistence type="inferred from homology"/>
<evidence type="ECO:0000259" key="11">
    <source>
        <dbReference type="PROSITE" id="PS00434"/>
    </source>
</evidence>
<dbReference type="InterPro" id="IPR036388">
    <property type="entry name" value="WH-like_DNA-bd_sf"/>
</dbReference>
<feature type="compositionally biased region" description="Polar residues" evidence="10">
    <location>
        <begin position="13"/>
        <end position="33"/>
    </location>
</feature>
<dbReference type="InterPro" id="IPR036390">
    <property type="entry name" value="WH_DNA-bd_sf"/>
</dbReference>
<keyword evidence="4" id="KW-0238">DNA-binding</keyword>
<keyword evidence="6" id="KW-0539">Nucleus</keyword>
<comment type="caution">
    <text evidence="12">The sequence shown here is derived from an EMBL/GenBank/DDBJ whole genome shotgun (WGS) entry which is preliminary data.</text>
</comment>
<dbReference type="PRINTS" id="PR00056">
    <property type="entry name" value="HSFDOMAIN"/>
</dbReference>
<evidence type="ECO:0000313" key="13">
    <source>
        <dbReference type="Proteomes" id="UP000242525"/>
    </source>
</evidence>
<dbReference type="PROSITE" id="PS00434">
    <property type="entry name" value="HSF_DOMAIN"/>
    <property type="match status" value="1"/>
</dbReference>
<dbReference type="Pfam" id="PF00447">
    <property type="entry name" value="HSF_DNA-bind"/>
    <property type="match status" value="1"/>
</dbReference>
<dbReference type="GO" id="GO:0003700">
    <property type="term" value="F:DNA-binding transcription factor activity"/>
    <property type="evidence" value="ECO:0007669"/>
    <property type="project" value="InterPro"/>
</dbReference>
<name>A0A0J9XGS4_GEOCN</name>
<feature type="compositionally biased region" description="Polar residues" evidence="10">
    <location>
        <begin position="314"/>
        <end position="335"/>
    </location>
</feature>
<keyword evidence="5" id="KW-0804">Transcription</keyword>
<gene>
    <name evidence="12" type="ORF">BN980_GECA15s01990g</name>
</gene>
<evidence type="ECO:0000256" key="3">
    <source>
        <dbReference type="ARBA" id="ARBA00023015"/>
    </source>
</evidence>
<feature type="compositionally biased region" description="Polar residues" evidence="10">
    <location>
        <begin position="374"/>
        <end position="388"/>
    </location>
</feature>
<keyword evidence="3" id="KW-0805">Transcription regulation</keyword>
<sequence length="607" mass="67787">MLMGKNIDVPSPSDLNLNQKSFTNWPSTSHNSPLPNLSSTALSNKLIMSSQITNNVSKRNNVKRITNGKHKRNASSGPSKRPAFILKLWTMVNDPLNEPYIQWTPDGESFKVLSKENFEKVVLPKYFKHSNYSSFVRQLNMYGWHKVQDITSGAMQSGDEIRQFKSPYFIRGKEDLLDNIVRNKSSKGSDDEDEGDVGRILDELDVIKTSQMEIASDLNRIRSDNQMLWRECYESRERHKKHAETFERIMRFLATFYNQSKFVSDGATPSQKHQRLLLPNLNLSELSNGQISEIAPFSPSTMPFSAIEELMTNNSNSTDSFRTPSKSSRISTVSIDDQAKGVSHISDIETPQSTDNSPVSFTVESPEDIKLNQMGPNYKTSRKPSVSRTPKYDPLISSNSEPNIYTSPNPSVTTNDPQSRKPSNSNISIDSKYANTTASPASLQKVTSSALTQHQSIDFPLLNSPSLSGLNLPDNLDNIMNTNDDVPAITPLVSDALFTVHQDLASDNNTAQHLLGSTKDLDSIIQNISTQGDSLQRIQERIQRLTPYKAHVDTNVNFGSPSTDANFDVDEFLMNTSTDLLDVDDPFVDVGPPAKKTRLVKEEQVDA</sequence>
<evidence type="ECO:0000256" key="5">
    <source>
        <dbReference type="ARBA" id="ARBA00023163"/>
    </source>
</evidence>
<evidence type="ECO:0000256" key="1">
    <source>
        <dbReference type="ARBA" id="ARBA00004123"/>
    </source>
</evidence>
<evidence type="ECO:0000256" key="2">
    <source>
        <dbReference type="ARBA" id="ARBA00006403"/>
    </source>
</evidence>
<evidence type="ECO:0000256" key="4">
    <source>
        <dbReference type="ARBA" id="ARBA00023125"/>
    </source>
</evidence>
<dbReference type="OrthoDB" id="60033at2759"/>
<dbReference type="Gene3D" id="1.10.10.10">
    <property type="entry name" value="Winged helix-like DNA-binding domain superfamily/Winged helix DNA-binding domain"/>
    <property type="match status" value="1"/>
</dbReference>
<feature type="region of interest" description="Disordered" evidence="10">
    <location>
        <begin position="314"/>
        <end position="430"/>
    </location>
</feature>
<evidence type="ECO:0000256" key="9">
    <source>
        <dbReference type="RuleBase" id="RU004020"/>
    </source>
</evidence>
<dbReference type="GO" id="GO:0043565">
    <property type="term" value="F:sequence-specific DNA binding"/>
    <property type="evidence" value="ECO:0007669"/>
    <property type="project" value="InterPro"/>
</dbReference>
<comment type="subcellular location">
    <subcellularLocation>
        <location evidence="1">Nucleus</location>
    </subcellularLocation>
</comment>
<evidence type="ECO:0000256" key="8">
    <source>
        <dbReference type="ARBA" id="ARBA00084017"/>
    </source>
</evidence>
<evidence type="ECO:0000313" key="12">
    <source>
        <dbReference type="EMBL" id="CDO56492.1"/>
    </source>
</evidence>
<feature type="compositionally biased region" description="Polar residues" evidence="10">
    <location>
        <begin position="349"/>
        <end position="363"/>
    </location>
</feature>
<feature type="compositionally biased region" description="Polar residues" evidence="10">
    <location>
        <begin position="396"/>
        <end position="430"/>
    </location>
</feature>
<comment type="similarity">
    <text evidence="2 9">Belongs to the HSF family.</text>
</comment>
<evidence type="ECO:0000256" key="10">
    <source>
        <dbReference type="SAM" id="MobiDB-lite"/>
    </source>
</evidence>
<dbReference type="PANTHER" id="PTHR10015:SF427">
    <property type="entry name" value="HEAT SHOCK FACTOR PROTEIN"/>
    <property type="match status" value="1"/>
</dbReference>
<keyword evidence="12" id="KW-0346">Stress response</keyword>
<organism evidence="12 13">
    <name type="scientific">Geotrichum candidum</name>
    <name type="common">Oospora lactis</name>
    <name type="synonym">Dipodascus geotrichum</name>
    <dbReference type="NCBI Taxonomy" id="1173061"/>
    <lineage>
        <taxon>Eukaryota</taxon>
        <taxon>Fungi</taxon>
        <taxon>Dikarya</taxon>
        <taxon>Ascomycota</taxon>
        <taxon>Saccharomycotina</taxon>
        <taxon>Dipodascomycetes</taxon>
        <taxon>Dipodascales</taxon>
        <taxon>Dipodascaceae</taxon>
        <taxon>Geotrichum</taxon>
    </lineage>
</organism>
<dbReference type="InterPro" id="IPR000232">
    <property type="entry name" value="HSF_DNA-bd"/>
</dbReference>
<evidence type="ECO:0000256" key="7">
    <source>
        <dbReference type="ARBA" id="ARBA00068818"/>
    </source>
</evidence>
<dbReference type="Proteomes" id="UP000242525">
    <property type="component" value="Unassembled WGS sequence"/>
</dbReference>
<dbReference type="PANTHER" id="PTHR10015">
    <property type="entry name" value="HEAT SHOCK TRANSCRIPTION FACTOR"/>
    <property type="match status" value="1"/>
</dbReference>
<dbReference type="AlphaFoldDB" id="A0A0J9XGS4"/>